<dbReference type="EMBL" id="DS231624">
    <property type="protein sequence ID" value="EDU41955.1"/>
    <property type="molecule type" value="Genomic_DNA"/>
</dbReference>
<reference evidence="2" key="1">
    <citation type="journal article" date="2013" name="G3 (Bethesda)">
        <title>Comparative genomics of a plant-pathogenic fungus, Pyrenophora tritici-repentis, reveals transduplication and the impact of repeat elements on pathogenicity and population divergence.</title>
        <authorList>
            <person name="Manning V.A."/>
            <person name="Pandelova I."/>
            <person name="Dhillon B."/>
            <person name="Wilhelm L.J."/>
            <person name="Goodwin S.B."/>
            <person name="Berlin A.M."/>
            <person name="Figueroa M."/>
            <person name="Freitag M."/>
            <person name="Hane J.K."/>
            <person name="Henrissat B."/>
            <person name="Holman W.H."/>
            <person name="Kodira C.D."/>
            <person name="Martin J."/>
            <person name="Oliver R.P."/>
            <person name="Robbertse B."/>
            <person name="Schackwitz W."/>
            <person name="Schwartz D.C."/>
            <person name="Spatafora J.W."/>
            <person name="Turgeon B.G."/>
            <person name="Yandava C."/>
            <person name="Young S."/>
            <person name="Zhou S."/>
            <person name="Zeng Q."/>
            <person name="Grigoriev I.V."/>
            <person name="Ma L.-J."/>
            <person name="Ciuffetti L.M."/>
        </authorList>
    </citation>
    <scope>NUCLEOTIDE SEQUENCE [LARGE SCALE GENOMIC DNA]</scope>
    <source>
        <strain evidence="2">Pt-1C-BFP</strain>
    </source>
</reference>
<sequence length="72" mass="7757">MLNTDAVNGDVAMHQAVESCADHCSTSSRPFPLHTISSGAAVFTPPCHPLQLVTSSIEAKPLQVREEPMQRL</sequence>
<gene>
    <name evidence="1" type="ORF">PTRG_08904</name>
</gene>
<dbReference type="InParanoid" id="B2WG48"/>
<dbReference type="Proteomes" id="UP000001471">
    <property type="component" value="Unassembled WGS sequence"/>
</dbReference>
<proteinExistence type="predicted"/>
<evidence type="ECO:0000313" key="2">
    <source>
        <dbReference type="Proteomes" id="UP000001471"/>
    </source>
</evidence>
<accession>B2WG48</accession>
<evidence type="ECO:0000313" key="1">
    <source>
        <dbReference type="EMBL" id="EDU41955.1"/>
    </source>
</evidence>
<organism evidence="1 2">
    <name type="scientific">Pyrenophora tritici-repentis (strain Pt-1C-BFP)</name>
    <name type="common">Wheat tan spot fungus</name>
    <name type="synonym">Drechslera tritici-repentis</name>
    <dbReference type="NCBI Taxonomy" id="426418"/>
    <lineage>
        <taxon>Eukaryota</taxon>
        <taxon>Fungi</taxon>
        <taxon>Dikarya</taxon>
        <taxon>Ascomycota</taxon>
        <taxon>Pezizomycotina</taxon>
        <taxon>Dothideomycetes</taxon>
        <taxon>Pleosporomycetidae</taxon>
        <taxon>Pleosporales</taxon>
        <taxon>Pleosporineae</taxon>
        <taxon>Pleosporaceae</taxon>
        <taxon>Pyrenophora</taxon>
    </lineage>
</organism>
<protein>
    <submittedName>
        <fullName evidence="1">Uncharacterized protein</fullName>
    </submittedName>
</protein>
<dbReference type="AlphaFoldDB" id="B2WG48"/>
<dbReference type="HOGENOM" id="CLU_2723422_0_0_1"/>
<name>B2WG48_PYRTR</name>